<keyword evidence="9" id="KW-0472">Membrane</keyword>
<evidence type="ECO:0000256" key="3">
    <source>
        <dbReference type="ARBA" id="ARBA00022553"/>
    </source>
</evidence>
<feature type="coiled-coil region" evidence="8">
    <location>
        <begin position="270"/>
        <end position="297"/>
    </location>
</feature>
<dbReference type="Pfam" id="PF00072">
    <property type="entry name" value="Response_reg"/>
    <property type="match status" value="1"/>
</dbReference>
<dbReference type="InterPro" id="IPR001789">
    <property type="entry name" value="Sig_transdc_resp-reg_receiver"/>
</dbReference>
<evidence type="ECO:0000256" key="7">
    <source>
        <dbReference type="PROSITE-ProRule" id="PRU00339"/>
    </source>
</evidence>
<dbReference type="InterPro" id="IPR004358">
    <property type="entry name" value="Sig_transdc_His_kin-like_C"/>
</dbReference>
<dbReference type="PANTHER" id="PTHR43047">
    <property type="entry name" value="TWO-COMPONENT HISTIDINE PROTEIN KINASE"/>
    <property type="match status" value="1"/>
</dbReference>
<evidence type="ECO:0000256" key="4">
    <source>
        <dbReference type="ARBA" id="ARBA00022679"/>
    </source>
</evidence>
<feature type="domain" description="Response regulatory" evidence="11">
    <location>
        <begin position="595"/>
        <end position="709"/>
    </location>
</feature>
<dbReference type="SMART" id="SM00388">
    <property type="entry name" value="HisKA"/>
    <property type="match status" value="1"/>
</dbReference>
<dbReference type="Gene3D" id="1.10.287.130">
    <property type="match status" value="1"/>
</dbReference>
<keyword evidence="3 6" id="KW-0597">Phosphoprotein</keyword>
<gene>
    <name evidence="12" type="ORF">FIA58_002455</name>
</gene>
<dbReference type="InterPro" id="IPR003661">
    <property type="entry name" value="HisK_dim/P_dom"/>
</dbReference>
<feature type="modified residue" description="4-aspartylphosphate" evidence="6">
    <location>
        <position position="644"/>
    </location>
</feature>
<reference evidence="12 13" key="2">
    <citation type="submission" date="2019-05" db="EMBL/GenBank/DDBJ databases">
        <authorList>
            <person name="Lianzixin W."/>
        </authorList>
    </citation>
    <scope>NUCLEOTIDE SEQUENCE [LARGE SCALE GENOMIC DNA]</scope>
    <source>
        <strain evidence="12 13">EC11</strain>
    </source>
</reference>
<keyword evidence="7" id="KW-0802">TPR repeat</keyword>
<organism evidence="12 13">
    <name type="scientific">Flavobacterium jejuense</name>
    <dbReference type="NCBI Taxonomy" id="1544455"/>
    <lineage>
        <taxon>Bacteria</taxon>
        <taxon>Pseudomonadati</taxon>
        <taxon>Bacteroidota</taxon>
        <taxon>Flavobacteriia</taxon>
        <taxon>Flavobacteriales</taxon>
        <taxon>Flavobacteriaceae</taxon>
        <taxon>Flavobacterium</taxon>
    </lineage>
</organism>
<dbReference type="Gene3D" id="3.30.565.10">
    <property type="entry name" value="Histidine kinase-like ATPase, C-terminal domain"/>
    <property type="match status" value="1"/>
</dbReference>
<dbReference type="PRINTS" id="PR00344">
    <property type="entry name" value="BCTRLSENSOR"/>
</dbReference>
<comment type="catalytic activity">
    <reaction evidence="1">
        <text>ATP + protein L-histidine = ADP + protein N-phospho-L-histidine.</text>
        <dbReference type="EC" id="2.7.13.3"/>
    </reaction>
</comment>
<evidence type="ECO:0000313" key="12">
    <source>
        <dbReference type="EMBL" id="NHN24526.1"/>
    </source>
</evidence>
<dbReference type="SUPFAM" id="SSF55874">
    <property type="entry name" value="ATPase domain of HSP90 chaperone/DNA topoisomerase II/histidine kinase"/>
    <property type="match status" value="1"/>
</dbReference>
<dbReference type="InterPro" id="IPR036097">
    <property type="entry name" value="HisK_dim/P_sf"/>
</dbReference>
<dbReference type="RefSeq" id="WP_140959670.1">
    <property type="nucleotide sequence ID" value="NZ_VEVQ02000001.1"/>
</dbReference>
<accession>A0ABX0IMR5</accession>
<comment type="caution">
    <text evidence="12">The sequence shown here is derived from an EMBL/GenBank/DDBJ whole genome shotgun (WGS) entry which is preliminary data.</text>
</comment>
<evidence type="ECO:0000313" key="13">
    <source>
        <dbReference type="Proteomes" id="UP000817854"/>
    </source>
</evidence>
<evidence type="ECO:0000259" key="10">
    <source>
        <dbReference type="PROSITE" id="PS50109"/>
    </source>
</evidence>
<keyword evidence="9" id="KW-1133">Transmembrane helix</keyword>
<dbReference type="CDD" id="cd17546">
    <property type="entry name" value="REC_hyHK_CKI1_RcsC-like"/>
    <property type="match status" value="1"/>
</dbReference>
<dbReference type="CDD" id="cd00082">
    <property type="entry name" value="HisKA"/>
    <property type="match status" value="1"/>
</dbReference>
<dbReference type="Pfam" id="PF02518">
    <property type="entry name" value="HATPase_c"/>
    <property type="match status" value="1"/>
</dbReference>
<keyword evidence="5" id="KW-0418">Kinase</keyword>
<dbReference type="EC" id="2.7.13.3" evidence="2"/>
<dbReference type="Pfam" id="PF00512">
    <property type="entry name" value="HisKA"/>
    <property type="match status" value="1"/>
</dbReference>
<dbReference type="SMART" id="SM00028">
    <property type="entry name" value="TPR"/>
    <property type="match status" value="3"/>
</dbReference>
<dbReference type="EMBL" id="VEVQ02000001">
    <property type="protein sequence ID" value="NHN24526.1"/>
    <property type="molecule type" value="Genomic_DNA"/>
</dbReference>
<dbReference type="CDD" id="cd16922">
    <property type="entry name" value="HATPase_EvgS-ArcB-TorS-like"/>
    <property type="match status" value="1"/>
</dbReference>
<feature type="transmembrane region" description="Helical" evidence="9">
    <location>
        <begin position="298"/>
        <end position="319"/>
    </location>
</feature>
<dbReference type="SMART" id="SM00387">
    <property type="entry name" value="HATPase_c"/>
    <property type="match status" value="1"/>
</dbReference>
<dbReference type="Gene3D" id="1.25.40.10">
    <property type="entry name" value="Tetratricopeptide repeat domain"/>
    <property type="match status" value="1"/>
</dbReference>
<dbReference type="InterPro" id="IPR005467">
    <property type="entry name" value="His_kinase_dom"/>
</dbReference>
<dbReference type="SMART" id="SM00448">
    <property type="entry name" value="REC"/>
    <property type="match status" value="1"/>
</dbReference>
<dbReference type="InterPro" id="IPR019734">
    <property type="entry name" value="TPR_rpt"/>
</dbReference>
<proteinExistence type="predicted"/>
<dbReference type="SUPFAM" id="SSF48452">
    <property type="entry name" value="TPR-like"/>
    <property type="match status" value="2"/>
</dbReference>
<dbReference type="Gene3D" id="3.40.50.2300">
    <property type="match status" value="1"/>
</dbReference>
<dbReference type="SUPFAM" id="SSF52172">
    <property type="entry name" value="CheY-like"/>
    <property type="match status" value="1"/>
</dbReference>
<sequence length="710" mass="82312">MANELRITNDVEATQAIQLANESLGNLELTKCLDYSETLLNYSLKNKKDYFTANAYNFIGLCYEELKDLKKAEAYYLKAISYAKLSKDNRLINLVYSTLANLYLYHEIDNQKAIENFEKAYEYALISKDSMDIIYTEIGLVQSYFEIGKLELGFKHLMDFESYIKPLDKLRFNILFYAYKGFYFRKKDNFEEAEANYLKVISYLENIDKEYDKTYAVDAYYEIYDFYKEYKKYDLALKYLEKHDVIEDELEEKGKQRQIKLLGAPIEAKVSNLKIQKIETEKKLQETQLQKATLINKIILIVVIFMLVIILIISSYTYVTKKINNNLKISNDALQASMVKAEEANIAKSKFIATITHELRTPLYGVIGITNILGNDYKELKESPHLKSLEFSAKYLLQLVNDVLIMSKIEDTEIQLNKEVFDLEKELEIMVDSLQLIAKDTKNKLILKPFYPLPKWIETDRIRISQIIINLISNSLKFTKKGVVYLEVRQIKENDHFFIEFKVIDNGIGISKELHNKVFDKFVQIERKEDDYQGTGLGLTIVKKLVTLLGGSIKLESEENKGTTITFVIPYQPVSDDLLERTAIDFSSSVELNCNVLIVEDNKINQLVTRKILELKNIKCTILDDGYQAIELLKKQSFDIILMDINMPMINGLETTKILRSNGVEVPIIAVTAFEKDQIAEDIYKIGFNDILVKPFNSNDLYQIIFQYTK</sequence>
<protein>
    <recommendedName>
        <fullName evidence="2">histidine kinase</fullName>
        <ecNumber evidence="2">2.7.13.3</ecNumber>
    </recommendedName>
</protein>
<keyword evidence="13" id="KW-1185">Reference proteome</keyword>
<keyword evidence="8" id="KW-0175">Coiled coil</keyword>
<evidence type="ECO:0000256" key="5">
    <source>
        <dbReference type="ARBA" id="ARBA00022777"/>
    </source>
</evidence>
<dbReference type="PROSITE" id="PS50005">
    <property type="entry name" value="TPR"/>
    <property type="match status" value="1"/>
</dbReference>
<dbReference type="PANTHER" id="PTHR43047:SF64">
    <property type="entry name" value="HISTIDINE KINASE CONTAINING CHEY-HOMOLOGOUS RECEIVER DOMAIN AND PAS DOMAIN-RELATED"/>
    <property type="match status" value="1"/>
</dbReference>
<keyword evidence="4" id="KW-0808">Transferase</keyword>
<name>A0ABX0IMR5_9FLAO</name>
<reference evidence="13" key="1">
    <citation type="submission" date="2019-05" db="EMBL/GenBank/DDBJ databases">
        <title>Flavobacterium profundi sp. nov., isolated from a deep-sea seamount.</title>
        <authorList>
            <person name="Zhang D.-C."/>
        </authorList>
    </citation>
    <scope>NUCLEOTIDE SEQUENCE [LARGE SCALE GENOMIC DNA]</scope>
    <source>
        <strain evidence="13">EC11</strain>
    </source>
</reference>
<keyword evidence="9" id="KW-0812">Transmembrane</keyword>
<evidence type="ECO:0000256" key="1">
    <source>
        <dbReference type="ARBA" id="ARBA00000085"/>
    </source>
</evidence>
<dbReference type="InterPro" id="IPR003594">
    <property type="entry name" value="HATPase_dom"/>
</dbReference>
<reference evidence="12 13" key="3">
    <citation type="submission" date="2020-02" db="EMBL/GenBank/DDBJ databases">
        <title>Flavobacterium profundi sp. nov., isolated from a deep-sea seamount.</title>
        <authorList>
            <person name="Zhang D.-C."/>
        </authorList>
    </citation>
    <scope>NUCLEOTIDE SEQUENCE [LARGE SCALE GENOMIC DNA]</scope>
    <source>
        <strain evidence="12 13">EC11</strain>
    </source>
</reference>
<feature type="domain" description="Histidine kinase" evidence="10">
    <location>
        <begin position="354"/>
        <end position="573"/>
    </location>
</feature>
<dbReference type="InterPro" id="IPR011006">
    <property type="entry name" value="CheY-like_superfamily"/>
</dbReference>
<dbReference type="Proteomes" id="UP000817854">
    <property type="component" value="Unassembled WGS sequence"/>
</dbReference>
<feature type="repeat" description="TPR" evidence="7">
    <location>
        <begin position="53"/>
        <end position="86"/>
    </location>
</feature>
<dbReference type="PROSITE" id="PS50109">
    <property type="entry name" value="HIS_KIN"/>
    <property type="match status" value="1"/>
</dbReference>
<evidence type="ECO:0000259" key="11">
    <source>
        <dbReference type="PROSITE" id="PS50110"/>
    </source>
</evidence>
<dbReference type="InterPro" id="IPR036890">
    <property type="entry name" value="HATPase_C_sf"/>
</dbReference>
<evidence type="ECO:0000256" key="2">
    <source>
        <dbReference type="ARBA" id="ARBA00012438"/>
    </source>
</evidence>
<dbReference type="PROSITE" id="PS50110">
    <property type="entry name" value="RESPONSE_REGULATORY"/>
    <property type="match status" value="1"/>
</dbReference>
<evidence type="ECO:0000256" key="6">
    <source>
        <dbReference type="PROSITE-ProRule" id="PRU00169"/>
    </source>
</evidence>
<dbReference type="SUPFAM" id="SSF47384">
    <property type="entry name" value="Homodimeric domain of signal transducing histidine kinase"/>
    <property type="match status" value="1"/>
</dbReference>
<evidence type="ECO:0000256" key="9">
    <source>
        <dbReference type="SAM" id="Phobius"/>
    </source>
</evidence>
<dbReference type="InterPro" id="IPR011990">
    <property type="entry name" value="TPR-like_helical_dom_sf"/>
</dbReference>
<evidence type="ECO:0000256" key="8">
    <source>
        <dbReference type="SAM" id="Coils"/>
    </source>
</evidence>